<evidence type="ECO:0000256" key="4">
    <source>
        <dbReference type="ARBA" id="ARBA00022989"/>
    </source>
</evidence>
<comment type="similarity">
    <text evidence="2">Belongs to the UPF0057 (PMP3) family.</text>
</comment>
<accession>A0A4U5NF74</accession>
<proteinExistence type="inferred from homology"/>
<feature type="compositionally biased region" description="Pro residues" evidence="6">
    <location>
        <begin position="117"/>
        <end position="134"/>
    </location>
</feature>
<comment type="subcellular location">
    <subcellularLocation>
        <location evidence="1">Membrane</location>
    </subcellularLocation>
</comment>
<comment type="caution">
    <text evidence="8">The sequence shown here is derived from an EMBL/GenBank/DDBJ whole genome shotgun (WGS) entry which is preliminary data.</text>
</comment>
<keyword evidence="3 7" id="KW-0812">Transmembrane</keyword>
<protein>
    <submittedName>
        <fullName evidence="8">Uncharacterized protein</fullName>
    </submittedName>
</protein>
<sequence>MARQHNGCLDCCLSFFFPPVAILVHSGDCGGHFWLNICLCFFTIGVGAIIHALWFCFCRIEDDNCGGPNININLNNQTNVGGASTVVNAAPAPMFNNAPPMNYGPPQPGMQYGAPYGAPPPQGQYPPPPGPPNYPGDGKF</sequence>
<dbReference type="EMBL" id="AZBU02000004">
    <property type="protein sequence ID" value="TKR81667.1"/>
    <property type="molecule type" value="Genomic_DNA"/>
</dbReference>
<evidence type="ECO:0000313" key="8">
    <source>
        <dbReference type="EMBL" id="TKR81667.1"/>
    </source>
</evidence>
<evidence type="ECO:0000256" key="5">
    <source>
        <dbReference type="ARBA" id="ARBA00023136"/>
    </source>
</evidence>
<reference evidence="8 9" key="2">
    <citation type="journal article" date="2019" name="G3 (Bethesda)">
        <title>Hybrid Assembly of the Genome of the Entomopathogenic Nematode Steinernema carpocapsae Identifies the X-Chromosome.</title>
        <authorList>
            <person name="Serra L."/>
            <person name="Macchietto M."/>
            <person name="Macias-Munoz A."/>
            <person name="McGill C.J."/>
            <person name="Rodriguez I.M."/>
            <person name="Rodriguez B."/>
            <person name="Murad R."/>
            <person name="Mortazavi A."/>
        </authorList>
    </citation>
    <scope>NUCLEOTIDE SEQUENCE [LARGE SCALE GENOMIC DNA]</scope>
    <source>
        <strain evidence="8 9">ALL</strain>
    </source>
</reference>
<evidence type="ECO:0000256" key="1">
    <source>
        <dbReference type="ARBA" id="ARBA00004370"/>
    </source>
</evidence>
<gene>
    <name evidence="8" type="ORF">L596_015502</name>
</gene>
<feature type="transmembrane region" description="Helical" evidence="7">
    <location>
        <begin position="33"/>
        <end position="57"/>
    </location>
</feature>
<evidence type="ECO:0000256" key="3">
    <source>
        <dbReference type="ARBA" id="ARBA00022692"/>
    </source>
</evidence>
<feature type="region of interest" description="Disordered" evidence="6">
    <location>
        <begin position="100"/>
        <end position="140"/>
    </location>
</feature>
<keyword evidence="5 7" id="KW-0472">Membrane</keyword>
<keyword evidence="4 7" id="KW-1133">Transmembrane helix</keyword>
<dbReference type="Proteomes" id="UP000298663">
    <property type="component" value="Unassembled WGS sequence"/>
</dbReference>
<evidence type="ECO:0000313" key="9">
    <source>
        <dbReference type="Proteomes" id="UP000298663"/>
    </source>
</evidence>
<keyword evidence="9" id="KW-1185">Reference proteome</keyword>
<organism evidence="8 9">
    <name type="scientific">Steinernema carpocapsae</name>
    <name type="common">Entomopathogenic nematode</name>
    <dbReference type="NCBI Taxonomy" id="34508"/>
    <lineage>
        <taxon>Eukaryota</taxon>
        <taxon>Metazoa</taxon>
        <taxon>Ecdysozoa</taxon>
        <taxon>Nematoda</taxon>
        <taxon>Chromadorea</taxon>
        <taxon>Rhabditida</taxon>
        <taxon>Tylenchina</taxon>
        <taxon>Panagrolaimomorpha</taxon>
        <taxon>Strongyloidoidea</taxon>
        <taxon>Steinernematidae</taxon>
        <taxon>Steinernema</taxon>
    </lineage>
</organism>
<dbReference type="GO" id="GO:0016020">
    <property type="term" value="C:membrane"/>
    <property type="evidence" value="ECO:0007669"/>
    <property type="project" value="UniProtKB-SubCell"/>
</dbReference>
<evidence type="ECO:0000256" key="2">
    <source>
        <dbReference type="ARBA" id="ARBA00009530"/>
    </source>
</evidence>
<dbReference type="AlphaFoldDB" id="A0A4U5NF74"/>
<dbReference type="InterPro" id="IPR000612">
    <property type="entry name" value="PMP3"/>
</dbReference>
<name>A0A4U5NF74_STECR</name>
<dbReference type="OrthoDB" id="2802411at2759"/>
<evidence type="ECO:0000256" key="6">
    <source>
        <dbReference type="SAM" id="MobiDB-lite"/>
    </source>
</evidence>
<dbReference type="Pfam" id="PF01679">
    <property type="entry name" value="Pmp3"/>
    <property type="match status" value="1"/>
</dbReference>
<reference evidence="8 9" key="1">
    <citation type="journal article" date="2015" name="Genome Biol.">
        <title>Comparative genomics of Steinernema reveals deeply conserved gene regulatory networks.</title>
        <authorList>
            <person name="Dillman A.R."/>
            <person name="Macchietto M."/>
            <person name="Porter C.F."/>
            <person name="Rogers A."/>
            <person name="Williams B."/>
            <person name="Antoshechkin I."/>
            <person name="Lee M.M."/>
            <person name="Goodwin Z."/>
            <person name="Lu X."/>
            <person name="Lewis E.E."/>
            <person name="Goodrich-Blair H."/>
            <person name="Stock S.P."/>
            <person name="Adams B.J."/>
            <person name="Sternberg P.W."/>
            <person name="Mortazavi A."/>
        </authorList>
    </citation>
    <scope>NUCLEOTIDE SEQUENCE [LARGE SCALE GENOMIC DNA]</scope>
    <source>
        <strain evidence="8 9">ALL</strain>
    </source>
</reference>
<evidence type="ECO:0000256" key="7">
    <source>
        <dbReference type="SAM" id="Phobius"/>
    </source>
</evidence>